<feature type="compositionally biased region" description="Polar residues" evidence="7">
    <location>
        <begin position="90"/>
        <end position="105"/>
    </location>
</feature>
<evidence type="ECO:0000256" key="5">
    <source>
        <dbReference type="ARBA" id="ARBA00023163"/>
    </source>
</evidence>
<keyword evidence="3" id="KW-0805">Transcription regulation</keyword>
<keyword evidence="10" id="KW-1185">Reference proteome</keyword>
<evidence type="ECO:0000256" key="6">
    <source>
        <dbReference type="ARBA" id="ARBA00023242"/>
    </source>
</evidence>
<dbReference type="InterPro" id="IPR051089">
    <property type="entry name" value="prtT"/>
</dbReference>
<dbReference type="PROSITE" id="PS00463">
    <property type="entry name" value="ZN2_CY6_FUNGAL_1"/>
    <property type="match status" value="1"/>
</dbReference>
<keyword evidence="6" id="KW-0539">Nucleus</keyword>
<feature type="region of interest" description="Disordered" evidence="7">
    <location>
        <begin position="264"/>
        <end position="283"/>
    </location>
</feature>
<dbReference type="OrthoDB" id="3429912at2759"/>
<dbReference type="CDD" id="cd00067">
    <property type="entry name" value="GAL4"/>
    <property type="match status" value="1"/>
</dbReference>
<evidence type="ECO:0000256" key="7">
    <source>
        <dbReference type="SAM" id="MobiDB-lite"/>
    </source>
</evidence>
<gene>
    <name evidence="9" type="ORF">BT96DRAFT_958518</name>
</gene>
<feature type="compositionally biased region" description="Low complexity" evidence="7">
    <location>
        <begin position="73"/>
        <end position="87"/>
    </location>
</feature>
<dbReference type="Gene3D" id="4.10.240.10">
    <property type="entry name" value="Zn(2)-C6 fungal-type DNA-binding domain"/>
    <property type="match status" value="1"/>
</dbReference>
<dbReference type="GO" id="GO:0005634">
    <property type="term" value="C:nucleus"/>
    <property type="evidence" value="ECO:0007669"/>
    <property type="project" value="UniProtKB-SubCell"/>
</dbReference>
<dbReference type="PANTHER" id="PTHR31845:SF19">
    <property type="entry name" value="TRANSCRIPTION FACTOR DOMAIN-CONTAINING PROTEIN"/>
    <property type="match status" value="1"/>
</dbReference>
<evidence type="ECO:0000256" key="3">
    <source>
        <dbReference type="ARBA" id="ARBA00023015"/>
    </source>
</evidence>
<dbReference type="EMBL" id="ML769532">
    <property type="protein sequence ID" value="KAE9395382.1"/>
    <property type="molecule type" value="Genomic_DNA"/>
</dbReference>
<dbReference type="AlphaFoldDB" id="A0A6A4HAU9"/>
<dbReference type="GO" id="GO:0000976">
    <property type="term" value="F:transcription cis-regulatory region binding"/>
    <property type="evidence" value="ECO:0007669"/>
    <property type="project" value="TreeGrafter"/>
</dbReference>
<evidence type="ECO:0000256" key="1">
    <source>
        <dbReference type="ARBA" id="ARBA00004123"/>
    </source>
</evidence>
<feature type="domain" description="Zn(2)-C6 fungal-type" evidence="8">
    <location>
        <begin position="169"/>
        <end position="201"/>
    </location>
</feature>
<dbReference type="Proteomes" id="UP000799118">
    <property type="component" value="Unassembled WGS sequence"/>
</dbReference>
<keyword evidence="2" id="KW-0479">Metal-binding</keyword>
<keyword evidence="4" id="KW-0238">DNA-binding</keyword>
<evidence type="ECO:0000313" key="9">
    <source>
        <dbReference type="EMBL" id="KAE9395382.1"/>
    </source>
</evidence>
<dbReference type="InterPro" id="IPR001138">
    <property type="entry name" value="Zn2Cys6_DnaBD"/>
</dbReference>
<dbReference type="PANTHER" id="PTHR31845">
    <property type="entry name" value="FINGER DOMAIN PROTEIN, PUTATIVE-RELATED"/>
    <property type="match status" value="1"/>
</dbReference>
<dbReference type="CDD" id="cd12148">
    <property type="entry name" value="fungal_TF_MHR"/>
    <property type="match status" value="1"/>
</dbReference>
<evidence type="ECO:0000259" key="8">
    <source>
        <dbReference type="PROSITE" id="PS50048"/>
    </source>
</evidence>
<evidence type="ECO:0000313" key="10">
    <source>
        <dbReference type="Proteomes" id="UP000799118"/>
    </source>
</evidence>
<dbReference type="GO" id="GO:0008270">
    <property type="term" value="F:zinc ion binding"/>
    <property type="evidence" value="ECO:0007669"/>
    <property type="project" value="InterPro"/>
</dbReference>
<keyword evidence="5" id="KW-0804">Transcription</keyword>
<dbReference type="GO" id="GO:0000981">
    <property type="term" value="F:DNA-binding transcription factor activity, RNA polymerase II-specific"/>
    <property type="evidence" value="ECO:0007669"/>
    <property type="project" value="InterPro"/>
</dbReference>
<comment type="subcellular location">
    <subcellularLocation>
        <location evidence="1">Nucleus</location>
    </subcellularLocation>
</comment>
<dbReference type="SUPFAM" id="SSF57701">
    <property type="entry name" value="Zn2/Cys6 DNA-binding domain"/>
    <property type="match status" value="1"/>
</dbReference>
<protein>
    <recommendedName>
        <fullName evidence="8">Zn(2)-C6 fungal-type domain-containing protein</fullName>
    </recommendedName>
</protein>
<evidence type="ECO:0000256" key="4">
    <source>
        <dbReference type="ARBA" id="ARBA00023125"/>
    </source>
</evidence>
<feature type="region of interest" description="Disordered" evidence="7">
    <location>
        <begin position="37"/>
        <end position="60"/>
    </location>
</feature>
<dbReference type="Pfam" id="PF00172">
    <property type="entry name" value="Zn_clus"/>
    <property type="match status" value="1"/>
</dbReference>
<dbReference type="SMART" id="SM00066">
    <property type="entry name" value="GAL4"/>
    <property type="match status" value="1"/>
</dbReference>
<evidence type="ECO:0000256" key="2">
    <source>
        <dbReference type="ARBA" id="ARBA00022723"/>
    </source>
</evidence>
<dbReference type="Pfam" id="PF04082">
    <property type="entry name" value="Fungal_trans"/>
    <property type="match status" value="1"/>
</dbReference>
<feature type="compositionally biased region" description="Low complexity" evidence="7">
    <location>
        <begin position="126"/>
        <end position="136"/>
    </location>
</feature>
<organism evidence="9 10">
    <name type="scientific">Gymnopus androsaceus JB14</name>
    <dbReference type="NCBI Taxonomy" id="1447944"/>
    <lineage>
        <taxon>Eukaryota</taxon>
        <taxon>Fungi</taxon>
        <taxon>Dikarya</taxon>
        <taxon>Basidiomycota</taxon>
        <taxon>Agaricomycotina</taxon>
        <taxon>Agaricomycetes</taxon>
        <taxon>Agaricomycetidae</taxon>
        <taxon>Agaricales</taxon>
        <taxon>Marasmiineae</taxon>
        <taxon>Omphalotaceae</taxon>
        <taxon>Gymnopus</taxon>
    </lineage>
</organism>
<sequence length="893" mass="99014">MPVPLYSYSSYYQAPSHRYSSARSSYADLIPLLPQDYDMSQDHSLPHLSQQPPSPSIPIDPSLALYSPYYSYQQTQQPPQHLPPHLSIAPNYSSPSSQGSDTIGTPPTEHMYPTGSSSNANGKRPASAISSASGSDAVKKARKDDESSEARSPAAEKEGKPKPTRGSRACTVCRRLKMKCIGAEQGPPCKRCQTGGHECIFEESNRGKRSTKKHELLTRSLRKMERTLDTVLRSIGNPTIASGMISRSPSPSAQNLTQVLLERSPSPSGVAGSGGSPKLHSLPDNALNPLGLLAEASLANRRAHVGTSSSFRARTDDPNESPKVGVASDVYFKPGPMTILPLRRLFIERQVQPEMLNFVSTQEVVALFNMFMHTNLLDRNFHTPSLVCSRSPFLLTTICAIASKFYLEKPELHPRLTELSKKLAFGVPGQGYKSVEIVQAYLLLTMWGVGAVERYEQDKTWLLLGMAIRMATDLNLHRKTAVHSQDTQEGRVRDLEVHNRERTWLFCFLALMGKPHTIQEDFIIRNADAWYKAPVAIHSDRWIAAYAELQRILSRSLDFLYSRTDSASGLQTSCDYLLIIKTFECQIIESSTRWDREETTLRTKDSSPMFEYRDLISKFYFNYVLLVLNSFGLQNALERSPMDMGHFFARCHTCATACALLVRDRLGPSGFLKYSPDSHFVQTSYAVLTLLKLIRPQFTAYLDNEERTISLIKDVADVLESISVNATHTPALYSTFIKALISARLEQPFDEKPSSDVPNSDMGSSHHQVHFQENDTIYPLNEFQFDGEMGPVVDVSTFPPTMAPNPMEDATPGMTMDSIFSSNFWDSVLIPGYNSLDGLTGGFVFGAGGSGLITPRYGLTPTPSGQNTPSRGMSAQDDLAMSLTGFDQQEVTS</sequence>
<dbReference type="PROSITE" id="PS50048">
    <property type="entry name" value="ZN2_CY6_FUNGAL_2"/>
    <property type="match status" value="1"/>
</dbReference>
<dbReference type="InterPro" id="IPR036864">
    <property type="entry name" value="Zn2-C6_fun-type_DNA-bd_sf"/>
</dbReference>
<feature type="compositionally biased region" description="Basic and acidic residues" evidence="7">
    <location>
        <begin position="137"/>
        <end position="161"/>
    </location>
</feature>
<dbReference type="InterPro" id="IPR007219">
    <property type="entry name" value="XnlR_reg_dom"/>
</dbReference>
<proteinExistence type="predicted"/>
<accession>A0A6A4HAU9</accession>
<feature type="region of interest" description="Disordered" evidence="7">
    <location>
        <begin position="73"/>
        <end position="167"/>
    </location>
</feature>
<reference evidence="9" key="1">
    <citation type="journal article" date="2019" name="Environ. Microbiol.">
        <title>Fungal ecological strategies reflected in gene transcription - a case study of two litter decomposers.</title>
        <authorList>
            <person name="Barbi F."/>
            <person name="Kohler A."/>
            <person name="Barry K."/>
            <person name="Baskaran P."/>
            <person name="Daum C."/>
            <person name="Fauchery L."/>
            <person name="Ihrmark K."/>
            <person name="Kuo A."/>
            <person name="LaButti K."/>
            <person name="Lipzen A."/>
            <person name="Morin E."/>
            <person name="Grigoriev I.V."/>
            <person name="Henrissat B."/>
            <person name="Lindahl B."/>
            <person name="Martin F."/>
        </authorList>
    </citation>
    <scope>NUCLEOTIDE SEQUENCE</scope>
    <source>
        <strain evidence="9">JB14</strain>
    </source>
</reference>
<name>A0A6A4HAU9_9AGAR</name>
<dbReference type="GO" id="GO:0006351">
    <property type="term" value="P:DNA-templated transcription"/>
    <property type="evidence" value="ECO:0007669"/>
    <property type="project" value="InterPro"/>
</dbReference>
<dbReference type="SUPFAM" id="SSF81995">
    <property type="entry name" value="beta-sandwich domain of Sec23/24"/>
    <property type="match status" value="1"/>
</dbReference>